<dbReference type="Proteomes" id="UP000822271">
    <property type="component" value="Unassembled WGS sequence"/>
</dbReference>
<dbReference type="InterPro" id="IPR050595">
    <property type="entry name" value="Bact_response_regulator"/>
</dbReference>
<evidence type="ECO:0000313" key="9">
    <source>
        <dbReference type="Proteomes" id="UP000634179"/>
    </source>
</evidence>
<evidence type="ECO:0000313" key="4">
    <source>
        <dbReference type="EMBL" id="EKT4094924.1"/>
    </source>
</evidence>
<feature type="domain" description="Response regulatory" evidence="3">
    <location>
        <begin position="4"/>
        <end position="117"/>
    </location>
</feature>
<accession>A0A2J0UT99</accession>
<evidence type="ECO:0000256" key="2">
    <source>
        <dbReference type="PROSITE-ProRule" id="PRU00169"/>
    </source>
</evidence>
<dbReference type="EMBL" id="RAUE01000017">
    <property type="protein sequence ID" value="MBA0311545.1"/>
    <property type="molecule type" value="Genomic_DNA"/>
</dbReference>
<evidence type="ECO:0000313" key="8">
    <source>
        <dbReference type="Proteomes" id="UP000515598"/>
    </source>
</evidence>
<dbReference type="PANTHER" id="PTHR44591">
    <property type="entry name" value="STRESS RESPONSE REGULATOR PROTEIN 1"/>
    <property type="match status" value="1"/>
</dbReference>
<gene>
    <name evidence="5" type="ORF">D7Y33_11100</name>
    <name evidence="7" type="ORF">GPNADHDJ_02817</name>
    <name evidence="6" type="ORF">I5V89_02815</name>
    <name evidence="4" type="ORF">QEG23_004502</name>
</gene>
<dbReference type="InterPro" id="IPR001789">
    <property type="entry name" value="Sig_transdc_resp-reg_receiver"/>
</dbReference>
<dbReference type="EMBL" id="CP060025">
    <property type="protein sequence ID" value="QNG78599.1"/>
    <property type="molecule type" value="Genomic_DNA"/>
</dbReference>
<evidence type="ECO:0000313" key="6">
    <source>
        <dbReference type="EMBL" id="MBH1788799.1"/>
    </source>
</evidence>
<name>A0A2J0UT99_STEMA</name>
<dbReference type="SUPFAM" id="SSF52172">
    <property type="entry name" value="CheY-like"/>
    <property type="match status" value="1"/>
</dbReference>
<reference evidence="5" key="2">
    <citation type="journal article" date="2020" name="Front. Microbiol.">
        <title>Genetic Variants of the DSF Quorum Sensing System in Stenotrophomonas maltophilia Influence Virulence and Resistance Phenotypes Among Genotypically Diverse Clinical Isolates.</title>
        <authorList>
            <person name="Yero D."/>
            <person name="Huedo P."/>
            <person name="Conchillo-Sole O."/>
            <person name="Martinez-Servat S."/>
            <person name="Mamat U."/>
            <person name="Coves X."/>
            <person name="Llanas F."/>
            <person name="Roca I."/>
            <person name="Vila J."/>
            <person name="Schaible U.E."/>
            <person name="Daura X."/>
            <person name="Gibert I."/>
        </authorList>
    </citation>
    <scope>NUCLEOTIDE SEQUENCE</scope>
    <source>
        <strain evidence="5">OG156</strain>
    </source>
</reference>
<organism evidence="6 9">
    <name type="scientific">Stenotrophomonas maltophilia</name>
    <name type="common">Pseudomonas maltophilia</name>
    <name type="synonym">Xanthomonas maltophilia</name>
    <dbReference type="NCBI Taxonomy" id="40324"/>
    <lineage>
        <taxon>Bacteria</taxon>
        <taxon>Pseudomonadati</taxon>
        <taxon>Pseudomonadota</taxon>
        <taxon>Gammaproteobacteria</taxon>
        <taxon>Lysobacterales</taxon>
        <taxon>Lysobacteraceae</taxon>
        <taxon>Stenotrophomonas</taxon>
        <taxon>Stenotrophomonas maltophilia group</taxon>
    </lineage>
</organism>
<reference evidence="6" key="4">
    <citation type="submission" date="2020-11" db="EMBL/GenBank/DDBJ databases">
        <title>Enhanced detection system for hospital associated transmission using whole genome sequencing surveillance.</title>
        <authorList>
            <person name="Harrison L.H."/>
            <person name="Van Tyne D."/>
            <person name="Marsh J.W."/>
            <person name="Griffith M.P."/>
            <person name="Snyder D.J."/>
            <person name="Cooper V.S."/>
            <person name="Mustapha M."/>
        </authorList>
    </citation>
    <scope>NUCLEOTIDE SEQUENCE</scope>
    <source>
        <strain evidence="6">STEN00053</strain>
    </source>
</reference>
<sequence length="120" mass="13002">MPIHVLFVEDEDDLRSVVVEALTSQGFQVTPASNGDEALVLLRGSAKFAVVVTDFNMPDSADGLEVAAEAAVAQPQARVMLASGLQRSQLPPLPENVRFLPKPYRFRQLVTAIHEDLGCT</sequence>
<dbReference type="Proteomes" id="UP000515598">
    <property type="component" value="Chromosome"/>
</dbReference>
<dbReference type="InterPro" id="IPR011006">
    <property type="entry name" value="CheY-like_superfamily"/>
</dbReference>
<evidence type="ECO:0000313" key="5">
    <source>
        <dbReference type="EMBL" id="MBA0311545.1"/>
    </source>
</evidence>
<evidence type="ECO:0000313" key="7">
    <source>
        <dbReference type="EMBL" id="QNG78599.1"/>
    </source>
</evidence>
<evidence type="ECO:0000259" key="3">
    <source>
        <dbReference type="PROSITE" id="PS50110"/>
    </source>
</evidence>
<dbReference type="SMART" id="SM00448">
    <property type="entry name" value="REC"/>
    <property type="match status" value="1"/>
</dbReference>
<dbReference type="EMBL" id="ABLOJW010000039">
    <property type="protein sequence ID" value="EKT4094924.1"/>
    <property type="molecule type" value="Genomic_DNA"/>
</dbReference>
<dbReference type="RefSeq" id="WP_008264577.1">
    <property type="nucleotide sequence ID" value="NZ_BKBG02000001.1"/>
</dbReference>
<dbReference type="PANTHER" id="PTHR44591:SF21">
    <property type="entry name" value="TWO-COMPONENT RESPONSE REGULATOR"/>
    <property type="match status" value="1"/>
</dbReference>
<reference evidence="4" key="5">
    <citation type="submission" date="2022-07" db="EMBL/GenBank/DDBJ databases">
        <authorList>
            <consortium name="DAFM: The Division of Animal and Food Microbiology"/>
        </authorList>
    </citation>
    <scope>NUCLEOTIDE SEQUENCE</scope>
    <source>
        <strain evidence="4">19MO01SH01-2</strain>
    </source>
</reference>
<dbReference type="Proteomes" id="UP001218208">
    <property type="component" value="Unassembled WGS sequence"/>
</dbReference>
<reference evidence="5" key="1">
    <citation type="submission" date="2018-09" db="EMBL/GenBank/DDBJ databases">
        <authorList>
            <person name="Groschel M."/>
            <person name="Kohl T."/>
            <person name="Conchillo-Sole O."/>
            <person name="Mamat U."/>
            <person name="Yero D."/>
            <person name="Niemann S."/>
            <person name="Daura X."/>
            <person name="Gibert I."/>
        </authorList>
    </citation>
    <scope>NUCLEOTIDE SEQUENCE</scope>
    <source>
        <strain evidence="5">OG156</strain>
    </source>
</reference>
<dbReference type="Pfam" id="PF00072">
    <property type="entry name" value="Response_reg"/>
    <property type="match status" value="1"/>
</dbReference>
<proteinExistence type="predicted"/>
<dbReference type="Gene3D" id="3.40.50.2300">
    <property type="match status" value="1"/>
</dbReference>
<feature type="modified residue" description="4-aspartylphosphate" evidence="2">
    <location>
        <position position="54"/>
    </location>
</feature>
<keyword evidence="1 2" id="KW-0597">Phosphoprotein</keyword>
<dbReference type="GO" id="GO:0000160">
    <property type="term" value="P:phosphorelay signal transduction system"/>
    <property type="evidence" value="ECO:0007669"/>
    <property type="project" value="InterPro"/>
</dbReference>
<protein>
    <submittedName>
        <fullName evidence="6">Response regulator</fullName>
    </submittedName>
</protein>
<dbReference type="OrthoDB" id="9784719at2"/>
<dbReference type="PROSITE" id="PS50110">
    <property type="entry name" value="RESPONSE_REGULATORY"/>
    <property type="match status" value="1"/>
</dbReference>
<evidence type="ECO:0000256" key="1">
    <source>
        <dbReference type="ARBA" id="ARBA00022553"/>
    </source>
</evidence>
<dbReference type="EMBL" id="JADUOV010000001">
    <property type="protein sequence ID" value="MBH1788799.1"/>
    <property type="molecule type" value="Genomic_DNA"/>
</dbReference>
<dbReference type="Proteomes" id="UP000634179">
    <property type="component" value="Unassembled WGS sequence"/>
</dbReference>
<dbReference type="AlphaFoldDB" id="A0A2J0UT99"/>
<reference evidence="7 8" key="3">
    <citation type="submission" date="2020-08" db="EMBL/GenBank/DDBJ databases">
        <title>Phenotypic and transcriptomic analysis of seven clinical Stenotrophomonas maltophilia isolates identify a small set of shared and commonly regulated genes involved in biofilm lifestyle.</title>
        <authorList>
            <person name="Alio I."/>
            <person name="Gudzuhn M."/>
            <person name="Streit W."/>
        </authorList>
    </citation>
    <scope>NUCLEOTIDE SEQUENCE [LARGE SCALE GENOMIC DNA]</scope>
    <source>
        <strain evidence="7 8">UHH_SKK55</strain>
    </source>
</reference>